<feature type="coiled-coil region" evidence="8">
    <location>
        <begin position="361"/>
        <end position="574"/>
    </location>
</feature>
<evidence type="ECO:0000256" key="2">
    <source>
        <dbReference type="ARBA" id="ARBA00006005"/>
    </source>
</evidence>
<reference evidence="11 12" key="1">
    <citation type="submission" date="2020-04" db="EMBL/GenBank/DDBJ databases">
        <authorList>
            <person name="Laetsch R D."/>
            <person name="Stevens L."/>
            <person name="Kumar S."/>
            <person name="Blaxter L. M."/>
        </authorList>
    </citation>
    <scope>NUCLEOTIDE SEQUENCE [LARGE SCALE GENOMIC DNA]</scope>
</reference>
<evidence type="ECO:0000313" key="11">
    <source>
        <dbReference type="EMBL" id="CAB3401931.1"/>
    </source>
</evidence>
<dbReference type="Gene3D" id="1.20.1060.20">
    <property type="match status" value="1"/>
</dbReference>
<keyword evidence="12" id="KW-1185">Reference proteome</keyword>
<dbReference type="GO" id="GO:0007076">
    <property type="term" value="P:mitotic chromosome condensation"/>
    <property type="evidence" value="ECO:0007669"/>
    <property type="project" value="TreeGrafter"/>
</dbReference>
<feature type="compositionally biased region" description="Acidic residues" evidence="9">
    <location>
        <begin position="72"/>
        <end position="84"/>
    </location>
</feature>
<dbReference type="GO" id="GO:0005524">
    <property type="term" value="F:ATP binding"/>
    <property type="evidence" value="ECO:0007669"/>
    <property type="project" value="UniProtKB-KW"/>
</dbReference>
<comment type="subcellular location">
    <subcellularLocation>
        <location evidence="1">Nucleus</location>
    </subcellularLocation>
</comment>
<dbReference type="OrthoDB" id="5575062at2759"/>
<dbReference type="InterPro" id="IPR010935">
    <property type="entry name" value="SMC_hinge"/>
</dbReference>
<feature type="region of interest" description="Disordered" evidence="9">
    <location>
        <begin position="1"/>
        <end position="84"/>
    </location>
</feature>
<name>A0A8S1EJ08_9PELO</name>
<protein>
    <recommendedName>
        <fullName evidence="10">SMC hinge domain-containing protein</fullName>
    </recommendedName>
</protein>
<dbReference type="EMBL" id="CADEPM010000003">
    <property type="protein sequence ID" value="CAB3401931.1"/>
    <property type="molecule type" value="Genomic_DNA"/>
</dbReference>
<comment type="similarity">
    <text evidence="2">Belongs to the SMC family. SMC4 subfamily.</text>
</comment>
<dbReference type="Pfam" id="PF06470">
    <property type="entry name" value="SMC_hinge"/>
    <property type="match status" value="1"/>
</dbReference>
<dbReference type="SUPFAM" id="SSF52540">
    <property type="entry name" value="P-loop containing nucleoside triphosphate hydrolases"/>
    <property type="match status" value="1"/>
</dbReference>
<dbReference type="GO" id="GO:0000796">
    <property type="term" value="C:condensin complex"/>
    <property type="evidence" value="ECO:0007669"/>
    <property type="project" value="TreeGrafter"/>
</dbReference>
<dbReference type="Gene3D" id="3.30.70.1620">
    <property type="match status" value="1"/>
</dbReference>
<comment type="caution">
    <text evidence="11">The sequence shown here is derived from an EMBL/GenBank/DDBJ whole genome shotgun (WGS) entry which is preliminary data.</text>
</comment>
<dbReference type="SUPFAM" id="SSF75553">
    <property type="entry name" value="Smc hinge domain"/>
    <property type="match status" value="1"/>
</dbReference>
<evidence type="ECO:0000256" key="1">
    <source>
        <dbReference type="ARBA" id="ARBA00004123"/>
    </source>
</evidence>
<organism evidence="11 12">
    <name type="scientific">Caenorhabditis bovis</name>
    <dbReference type="NCBI Taxonomy" id="2654633"/>
    <lineage>
        <taxon>Eukaryota</taxon>
        <taxon>Metazoa</taxon>
        <taxon>Ecdysozoa</taxon>
        <taxon>Nematoda</taxon>
        <taxon>Chromadorea</taxon>
        <taxon>Rhabditida</taxon>
        <taxon>Rhabditina</taxon>
        <taxon>Rhabditomorpha</taxon>
        <taxon>Rhabditoidea</taxon>
        <taxon>Rhabditidae</taxon>
        <taxon>Peloderinae</taxon>
        <taxon>Caenorhabditis</taxon>
    </lineage>
</organism>
<dbReference type="PIRSF" id="PIRSF005719">
    <property type="entry name" value="SMC"/>
    <property type="match status" value="1"/>
</dbReference>
<feature type="compositionally biased region" description="Acidic residues" evidence="9">
    <location>
        <begin position="1097"/>
        <end position="1122"/>
    </location>
</feature>
<evidence type="ECO:0000259" key="10">
    <source>
        <dbReference type="SMART" id="SM00968"/>
    </source>
</evidence>
<evidence type="ECO:0000256" key="7">
    <source>
        <dbReference type="ARBA" id="ARBA00023242"/>
    </source>
</evidence>
<evidence type="ECO:0000256" key="4">
    <source>
        <dbReference type="ARBA" id="ARBA00022840"/>
    </source>
</evidence>
<gene>
    <name evidence="11" type="ORF">CBOVIS_LOCUS4612</name>
</gene>
<feature type="coiled-coil region" evidence="8">
    <location>
        <begin position="798"/>
        <end position="905"/>
    </location>
</feature>
<evidence type="ECO:0000256" key="6">
    <source>
        <dbReference type="ARBA" id="ARBA00023067"/>
    </source>
</evidence>
<proteinExistence type="inferred from homology"/>
<keyword evidence="3" id="KW-0547">Nucleotide-binding</keyword>
<keyword evidence="5 8" id="KW-0175">Coiled coil</keyword>
<keyword evidence="4" id="KW-0067">ATP-binding</keyword>
<dbReference type="PANTHER" id="PTHR18937:SF172">
    <property type="entry name" value="STRUCTURAL MAINTENANCE OF CHROMOSOMES PROTEIN"/>
    <property type="match status" value="1"/>
</dbReference>
<dbReference type="InterPro" id="IPR036277">
    <property type="entry name" value="SMC_hinge_sf"/>
</dbReference>
<keyword evidence="7" id="KW-0539">Nucleus</keyword>
<keyword evidence="6" id="KW-0226">DNA condensation</keyword>
<sequence length="1457" mass="167226">MPPRRRRQKPSPSPSPSPAPPIEIYEEEEPVFLVTSDSSDSEDGPGPSNRNATTSKRHKNKKASVETRVEAFEEDDDVNTEDDEEDLLNITVPPRPIDMMNQPGNYRLMVLKIIVENFKSYRGRHTIGPFHKNLTMILGPNGSGKSNVIDSLLFVFGFRSSKIRSKKLSSLIHTAAALGDKQCTFCRVEIVFQMIKDTDDKYYVKPNSRFSIARTAYSDSTSKYAINGQPASPKEVEELLLKSGIDLVHNRFLILQGEVEAIAMMKPKASGPNEEGMLEYIEDIVGSNRFVPYIRKLENRVNELEVKCCQQSMKVRHVDKLKKELDPAVRHARRYVNTQNEVALIKNKLIQCERYRLNNEKVPLENEIKEKELELVDLEKRKKELQTEIKEIEATEAENSAEQDKIADEIESYMTQIREAETAETRRKANLKKSNNELVRLHKELDTEKKNRAEIEKIPENAEKRIQILTEESKELLEQEERDLKTATDNLGKFERKAQEERQRKEAFEEEYSRKNAVLNEAKMKVTVAEGALKDLQELAIRDQKRLEELVSTLTDSETKYEQAVEELEKLQRMLPPERETLKSVQAELPFVRQNEKELAVKANELRYRYETETAGYQTLLKGSKVHNALLNAKATGRLPGLLGRLGDLGAIDAIYDAAISTTCPQLDWYVVETADDGQKAIDYLIELSLPRCSFMCLDQTLNPTNAMNRDKSCFPAPRLFDLLKISESRIRKIFYQCIGDLIVVPTLLDAQRIDRDYAGKFRIVTHDGNTIERTGAISGGGRPITGRIGRDIRLPPTEEMQAEFRKTRADLEQTQQEHSEVHAHMQELEIKNMQLTEKVYEMSEKIEHLNVSIPRLKESIESLKKAIKTQEKEAAVEKVDAKLIQKKEEEIEQLIKDRSIAEHLASEVKKKVDKSSEKIDSMFNELVQKFKDRAKTSRERHLEVEQEIAKERASIINSHHNLATCIKNIDNINEQIMNKRVECDALALAEADGKEVFGLQDLVRNRRRKVALLRQTAAELRQKRNELDCEEREQNKKVLDMRDKVTTLNQMLDEIELHMENIDRQLALLKLTRVPNLRKFDNIEVRSDIGWMNYDHDDEDKSSDSDDSDADGDDDEEEGGELEIPTLSNEEIENIGRSERDKMRNQLKQYERYLENNRHNTDESIFREYILRGKKYIAEVGKLKKLGDRLLAHKKVLIELRMRRLEEFSEALLFLGATTQMLYQLITNGGDASLTFVEEGKSPDPFESGVKFCVRPAKKSWKLIENLSGGEKTLASLCFVFAMHQYRSTPLYVMDEIDAALDTHNVSLIANYIKNSERTKNAQFIIISLRNQMFEVAQRLIGIYKVNDCTHHVVLAPYEAKQKAKLVEDVLKKKMIENESGDRDEPTTSDQVADSLAANMQAVHISKDRRLPMFGKFKLAFGLNVPKVMPAKEGLSQEVEDEPSTSNISMYNFDVF</sequence>
<feature type="coiled-coil region" evidence="8">
    <location>
        <begin position="1004"/>
        <end position="1073"/>
    </location>
</feature>
<accession>A0A8S1EJ08</accession>
<evidence type="ECO:0000256" key="8">
    <source>
        <dbReference type="SAM" id="Coils"/>
    </source>
</evidence>
<feature type="domain" description="SMC hinge" evidence="10">
    <location>
        <begin position="640"/>
        <end position="755"/>
    </location>
</feature>
<dbReference type="InterPro" id="IPR027417">
    <property type="entry name" value="P-loop_NTPase"/>
</dbReference>
<dbReference type="InterPro" id="IPR003395">
    <property type="entry name" value="RecF/RecN/SMC_N"/>
</dbReference>
<dbReference type="GO" id="GO:0016887">
    <property type="term" value="F:ATP hydrolysis activity"/>
    <property type="evidence" value="ECO:0007669"/>
    <property type="project" value="InterPro"/>
</dbReference>
<feature type="region of interest" description="Disordered" evidence="9">
    <location>
        <begin position="1095"/>
        <end position="1142"/>
    </location>
</feature>
<evidence type="ECO:0000256" key="5">
    <source>
        <dbReference type="ARBA" id="ARBA00023054"/>
    </source>
</evidence>
<dbReference type="InterPro" id="IPR024704">
    <property type="entry name" value="SMC"/>
</dbReference>
<dbReference type="SMART" id="SM00968">
    <property type="entry name" value="SMC_hinge"/>
    <property type="match status" value="1"/>
</dbReference>
<dbReference type="Proteomes" id="UP000494206">
    <property type="component" value="Unassembled WGS sequence"/>
</dbReference>
<feature type="compositionally biased region" description="Pro residues" evidence="9">
    <location>
        <begin position="11"/>
        <end position="21"/>
    </location>
</feature>
<evidence type="ECO:0000313" key="12">
    <source>
        <dbReference type="Proteomes" id="UP000494206"/>
    </source>
</evidence>
<dbReference type="PANTHER" id="PTHR18937">
    <property type="entry name" value="STRUCTURAL MAINTENANCE OF CHROMOSOMES SMC FAMILY MEMBER"/>
    <property type="match status" value="1"/>
</dbReference>
<dbReference type="GO" id="GO:0005634">
    <property type="term" value="C:nucleus"/>
    <property type="evidence" value="ECO:0007669"/>
    <property type="project" value="UniProtKB-SubCell"/>
</dbReference>
<evidence type="ECO:0000256" key="9">
    <source>
        <dbReference type="SAM" id="MobiDB-lite"/>
    </source>
</evidence>
<dbReference type="Pfam" id="PF02463">
    <property type="entry name" value="SMC_N"/>
    <property type="match status" value="1"/>
</dbReference>
<dbReference type="Gene3D" id="3.40.50.300">
    <property type="entry name" value="P-loop containing nucleotide triphosphate hydrolases"/>
    <property type="match status" value="2"/>
</dbReference>
<evidence type="ECO:0000256" key="3">
    <source>
        <dbReference type="ARBA" id="ARBA00022741"/>
    </source>
</evidence>